<keyword evidence="3" id="KW-1185">Reference proteome</keyword>
<accession>A0A8T0WCJ3</accession>
<name>A0A8T0WCJ3_PANVG</name>
<sequence>MGAPGAPYPLRRERAVPLCRGVVWPIAKRARSDSSRSAVTSRSLMIAPCKTLAKQKGAPATAPLAGLVETRVRSLGSVANLDAVPRDDPVNQERTPFPPPASAGLGETKDGSPEPAAGRETSSAARTMDAERAAPPPPNDVNELDSPEDRDAEAFAETLTSNADVVLPDTEVRSAEEGTGSAEEERGPAAEETVALGSGETPVDPGAGRAPEASVDDPDSALARNPLPSRDDIASSPDPKAASLVTSEVAAQLPGVTPSPAPVSTEPSPSVAPTSVATMTVATRAGAGFERSGDAGAAAGGGWTSLGSVEALGLLASNYGGSNAELAAAMQNFEWRDLEFGRLRRWERTSSQ</sequence>
<proteinExistence type="predicted"/>
<gene>
    <name evidence="2" type="ORF">PVAP13_2KG274744</name>
</gene>
<evidence type="ECO:0000256" key="1">
    <source>
        <dbReference type="SAM" id="MobiDB-lite"/>
    </source>
</evidence>
<feature type="region of interest" description="Disordered" evidence="1">
    <location>
        <begin position="79"/>
        <end position="275"/>
    </location>
</feature>
<reference evidence="2" key="1">
    <citation type="submission" date="2020-05" db="EMBL/GenBank/DDBJ databases">
        <title>WGS assembly of Panicum virgatum.</title>
        <authorList>
            <person name="Lovell J.T."/>
            <person name="Jenkins J."/>
            <person name="Shu S."/>
            <person name="Juenger T.E."/>
            <person name="Schmutz J."/>
        </authorList>
    </citation>
    <scope>NUCLEOTIDE SEQUENCE</scope>
    <source>
        <strain evidence="2">AP13</strain>
    </source>
</reference>
<dbReference type="AlphaFoldDB" id="A0A8T0WCJ3"/>
<evidence type="ECO:0000313" key="3">
    <source>
        <dbReference type="Proteomes" id="UP000823388"/>
    </source>
</evidence>
<evidence type="ECO:0000313" key="2">
    <source>
        <dbReference type="EMBL" id="KAG2642393.1"/>
    </source>
</evidence>
<comment type="caution">
    <text evidence="2">The sequence shown here is derived from an EMBL/GenBank/DDBJ whole genome shotgun (WGS) entry which is preliminary data.</text>
</comment>
<dbReference type="Proteomes" id="UP000823388">
    <property type="component" value="Chromosome 2K"/>
</dbReference>
<protein>
    <submittedName>
        <fullName evidence="2">Uncharacterized protein</fullName>
    </submittedName>
</protein>
<dbReference type="EMBL" id="CM029039">
    <property type="protein sequence ID" value="KAG2642393.1"/>
    <property type="molecule type" value="Genomic_DNA"/>
</dbReference>
<feature type="compositionally biased region" description="Polar residues" evidence="1">
    <location>
        <begin position="265"/>
        <end position="275"/>
    </location>
</feature>
<dbReference type="EMBL" id="CM029039">
    <property type="protein sequence ID" value="KAG2642392.1"/>
    <property type="molecule type" value="Genomic_DNA"/>
</dbReference>
<organism evidence="2 3">
    <name type="scientific">Panicum virgatum</name>
    <name type="common">Blackwell switchgrass</name>
    <dbReference type="NCBI Taxonomy" id="38727"/>
    <lineage>
        <taxon>Eukaryota</taxon>
        <taxon>Viridiplantae</taxon>
        <taxon>Streptophyta</taxon>
        <taxon>Embryophyta</taxon>
        <taxon>Tracheophyta</taxon>
        <taxon>Spermatophyta</taxon>
        <taxon>Magnoliopsida</taxon>
        <taxon>Liliopsida</taxon>
        <taxon>Poales</taxon>
        <taxon>Poaceae</taxon>
        <taxon>PACMAD clade</taxon>
        <taxon>Panicoideae</taxon>
        <taxon>Panicodae</taxon>
        <taxon>Paniceae</taxon>
        <taxon>Panicinae</taxon>
        <taxon>Panicum</taxon>
        <taxon>Panicum sect. Hiantes</taxon>
    </lineage>
</organism>